<evidence type="ECO:0000313" key="1">
    <source>
        <dbReference type="EMBL" id="KAH3662437.1"/>
    </source>
</evidence>
<gene>
    <name evidence="1" type="ORF">OGAPHI_005689</name>
</gene>
<dbReference type="Proteomes" id="UP000769157">
    <property type="component" value="Unassembled WGS sequence"/>
</dbReference>
<protein>
    <submittedName>
        <fullName evidence="1">Uncharacterized protein</fullName>
    </submittedName>
</protein>
<organism evidence="1 2">
    <name type="scientific">Ogataea philodendri</name>
    <dbReference type="NCBI Taxonomy" id="1378263"/>
    <lineage>
        <taxon>Eukaryota</taxon>
        <taxon>Fungi</taxon>
        <taxon>Dikarya</taxon>
        <taxon>Ascomycota</taxon>
        <taxon>Saccharomycotina</taxon>
        <taxon>Pichiomycetes</taxon>
        <taxon>Pichiales</taxon>
        <taxon>Pichiaceae</taxon>
        <taxon>Ogataea</taxon>
    </lineage>
</organism>
<evidence type="ECO:0000313" key="2">
    <source>
        <dbReference type="Proteomes" id="UP000769157"/>
    </source>
</evidence>
<dbReference type="AlphaFoldDB" id="A0A9P8NZM4"/>
<keyword evidence="2" id="KW-1185">Reference proteome</keyword>
<name>A0A9P8NZM4_9ASCO</name>
<proteinExistence type="predicted"/>
<dbReference type="GeneID" id="70237653"/>
<reference evidence="1" key="2">
    <citation type="submission" date="2021-01" db="EMBL/GenBank/DDBJ databases">
        <authorList>
            <person name="Schikora-Tamarit M.A."/>
        </authorList>
    </citation>
    <scope>NUCLEOTIDE SEQUENCE</scope>
    <source>
        <strain evidence="1">CBS6075</strain>
    </source>
</reference>
<sequence length="297" mass="31572">MIVFAASLASRTDSLGPDKYNADDLESSSGRSTSTSKGSCCFNSKLTNRFRVSLTGTFTVRFWVCSLTMAMIFCWACLQLSKSPSITTVLKFPKMSSSSDDSLLPVRAMSIFTPVDSKIGFKVLPCDPITVDISLNGMPNSILTGFMILNISFLETGSCSAASTMNVNWVVDDLTAGLKDDWVIGPDLRPFDRKGPHFPGVAPTDTPKAGKNVSSSMEIFFMAPLGAESSSVSNSCVEGSDGADDGAEDSVAETMGVSGSSENALCFCASNSAGVGIVAENVIFRNKLRDLYEALVR</sequence>
<comment type="caution">
    <text evidence="1">The sequence shown here is derived from an EMBL/GenBank/DDBJ whole genome shotgun (WGS) entry which is preliminary data.</text>
</comment>
<dbReference type="EMBL" id="JAEUBE010000378">
    <property type="protein sequence ID" value="KAH3662437.1"/>
    <property type="molecule type" value="Genomic_DNA"/>
</dbReference>
<accession>A0A9P8NZM4</accession>
<dbReference type="RefSeq" id="XP_046059526.1">
    <property type="nucleotide sequence ID" value="XM_046206897.1"/>
</dbReference>
<reference evidence="1" key="1">
    <citation type="journal article" date="2021" name="Open Biol.">
        <title>Shared evolutionary footprints suggest mitochondrial oxidative damage underlies multiple complex I losses in fungi.</title>
        <authorList>
            <person name="Schikora-Tamarit M.A."/>
            <person name="Marcet-Houben M."/>
            <person name="Nosek J."/>
            <person name="Gabaldon T."/>
        </authorList>
    </citation>
    <scope>NUCLEOTIDE SEQUENCE</scope>
    <source>
        <strain evidence="1">CBS6075</strain>
    </source>
</reference>